<feature type="compositionally biased region" description="Basic and acidic residues" evidence="1">
    <location>
        <begin position="59"/>
        <end position="70"/>
    </location>
</feature>
<keyword evidence="2" id="KW-1133">Transmembrane helix</keyword>
<reference evidence="3 4" key="1">
    <citation type="submission" date="2021-03" db="EMBL/GenBank/DDBJ databases">
        <title>Actinomadura violae sp. nov., isolated from lichen in Thailand.</title>
        <authorList>
            <person name="Kanchanasin P."/>
            <person name="Saeng-In P."/>
            <person name="Phongsopitanun W."/>
            <person name="Yuki M."/>
            <person name="Kudo T."/>
            <person name="Ohkuma M."/>
            <person name="Tanasupawat S."/>
        </authorList>
    </citation>
    <scope>NUCLEOTIDE SEQUENCE [LARGE SCALE GENOMIC DNA]</scope>
    <source>
        <strain evidence="3 4">LCR2-06</strain>
    </source>
</reference>
<comment type="caution">
    <text evidence="3">The sequence shown here is derived from an EMBL/GenBank/DDBJ whole genome shotgun (WGS) entry which is preliminary data.</text>
</comment>
<feature type="transmembrane region" description="Helical" evidence="2">
    <location>
        <begin position="111"/>
        <end position="131"/>
    </location>
</feature>
<feature type="region of interest" description="Disordered" evidence="1">
    <location>
        <begin position="1"/>
        <end position="107"/>
    </location>
</feature>
<evidence type="ECO:0000313" key="4">
    <source>
        <dbReference type="Proteomes" id="UP000680206"/>
    </source>
</evidence>
<feature type="region of interest" description="Disordered" evidence="1">
    <location>
        <begin position="134"/>
        <end position="172"/>
    </location>
</feature>
<accession>A0ABS3RVD7</accession>
<evidence type="ECO:0000256" key="1">
    <source>
        <dbReference type="SAM" id="MobiDB-lite"/>
    </source>
</evidence>
<feature type="compositionally biased region" description="Pro residues" evidence="1">
    <location>
        <begin position="15"/>
        <end position="29"/>
    </location>
</feature>
<evidence type="ECO:0000256" key="2">
    <source>
        <dbReference type="SAM" id="Phobius"/>
    </source>
</evidence>
<gene>
    <name evidence="3" type="ORF">J4709_23925</name>
</gene>
<keyword evidence="4" id="KW-1185">Reference proteome</keyword>
<keyword evidence="2" id="KW-0812">Transmembrane</keyword>
<proteinExistence type="predicted"/>
<keyword evidence="2" id="KW-0472">Membrane</keyword>
<dbReference type="EMBL" id="JAGEPF010000014">
    <property type="protein sequence ID" value="MBO2460637.1"/>
    <property type="molecule type" value="Genomic_DNA"/>
</dbReference>
<name>A0ABS3RVD7_9ACTN</name>
<feature type="compositionally biased region" description="Basic and acidic residues" evidence="1">
    <location>
        <begin position="95"/>
        <end position="107"/>
    </location>
</feature>
<evidence type="ECO:0000313" key="3">
    <source>
        <dbReference type="EMBL" id="MBO2460637.1"/>
    </source>
</evidence>
<feature type="compositionally biased region" description="Gly residues" evidence="1">
    <location>
        <begin position="1"/>
        <end position="12"/>
    </location>
</feature>
<dbReference type="Proteomes" id="UP000680206">
    <property type="component" value="Unassembled WGS sequence"/>
</dbReference>
<evidence type="ECO:0008006" key="5">
    <source>
        <dbReference type="Google" id="ProtNLM"/>
    </source>
</evidence>
<organism evidence="3 4">
    <name type="scientific">Actinomadura violacea</name>
    <dbReference type="NCBI Taxonomy" id="2819934"/>
    <lineage>
        <taxon>Bacteria</taxon>
        <taxon>Bacillati</taxon>
        <taxon>Actinomycetota</taxon>
        <taxon>Actinomycetes</taxon>
        <taxon>Streptosporangiales</taxon>
        <taxon>Thermomonosporaceae</taxon>
        <taxon>Actinomadura</taxon>
    </lineage>
</organism>
<sequence>MPGGRAAGGGTPSGPWGPVPAPSPQPAAPGPERRQTGPQQPVPQGDMAWSGVPAAQDDYAARDVPRRGETGEDPSAGPMGTRETSGVQVRLGSRALERQERRRERERKRGGIIAGGVLVLAGLVTAGVVLMPRGGDDDKGGGDGAPAPATAVQRPTGQARMPHTGTPIEVGTADGSKYRLAAVGGGVSDDGVVTTFQSSPPTGTSFAYIEYVLTNPTDHKVLLDFPGDVFLKRALVTKAAQGRCMPQAGVPEDMCTPPTQSQVVRRLAGGDLVPGDGGDKYLSPGASYLVRATVDVPVARRLTKADMGLYVWKQLYMADQLAKQVPFPSGGK</sequence>
<dbReference type="RefSeq" id="WP_208244003.1">
    <property type="nucleotide sequence ID" value="NZ_JAGEPF010000014.1"/>
</dbReference>
<protein>
    <recommendedName>
        <fullName evidence="5">Serine/threonine protein kinase</fullName>
    </recommendedName>
</protein>